<name>Q73NJ7_TREDE</name>
<dbReference type="eggNOG" id="ENOG5031DHJ">
    <property type="taxonomic scope" value="Bacteria"/>
</dbReference>
<reference evidence="1 2" key="1">
    <citation type="journal article" date="2004" name="Proc. Natl. Acad. Sci. U.S.A.">
        <title>Comparison of the genome of the oral pathogen Treponema denticola with other spirochete genomes.</title>
        <authorList>
            <person name="Seshadri R."/>
            <person name="Myers G.S."/>
            <person name="Tettelin H."/>
            <person name="Eisen J.A."/>
            <person name="Heidelberg J.F."/>
            <person name="Dodson R.J."/>
            <person name="Davidsen T.M."/>
            <person name="DeBoy R.T."/>
            <person name="Fouts D.E."/>
            <person name="Haft D.H."/>
            <person name="Selengut J."/>
            <person name="Ren Q."/>
            <person name="Brinkac L.M."/>
            <person name="Madupu R."/>
            <person name="Kolonay J."/>
            <person name="Durkin S.A."/>
            <person name="Daugherty S.C."/>
            <person name="Shetty J."/>
            <person name="Shvartsbeyn A."/>
            <person name="Gebregeorgis E."/>
            <person name="Geer K."/>
            <person name="Tsegaye G."/>
            <person name="Malek J."/>
            <person name="Ayodeji B."/>
            <person name="Shatsman S."/>
            <person name="McLeod M.P."/>
            <person name="Smajs D."/>
            <person name="Howell J.K."/>
            <person name="Pal S."/>
            <person name="Amin A."/>
            <person name="Vashisth P."/>
            <person name="McNeill T.Z."/>
            <person name="Xiang Q."/>
            <person name="Sodergren E."/>
            <person name="Baca E."/>
            <person name="Weinstock G.M."/>
            <person name="Norris S.J."/>
            <person name="Fraser C.M."/>
            <person name="Paulsen I.T."/>
        </authorList>
    </citation>
    <scope>NUCLEOTIDE SEQUENCE [LARGE SCALE GENOMIC DNA]</scope>
    <source>
        <strain evidence="2">ATCC 35405 / DSM 14222 / CIP 103919 / JCM 8153 / KCTC 15104</strain>
    </source>
</reference>
<evidence type="ECO:0000313" key="2">
    <source>
        <dbReference type="Proteomes" id="UP000008212"/>
    </source>
</evidence>
<dbReference type="GeneID" id="2741487"/>
<dbReference type="RefSeq" id="WP_010956902.1">
    <property type="nucleotide sequence ID" value="NC_002967.9"/>
</dbReference>
<dbReference type="PATRIC" id="fig|243275.7.peg.1114"/>
<protein>
    <recommendedName>
        <fullName evidence="3">Nucleotide modification associated domain-containing protein</fullName>
    </recommendedName>
</protein>
<keyword evidence="2" id="KW-1185">Reference proteome</keyword>
<dbReference type="PaxDb" id="243275-TDE_1155"/>
<proteinExistence type="predicted"/>
<dbReference type="STRING" id="243275.TDE_1155"/>
<evidence type="ECO:0000313" key="1">
    <source>
        <dbReference type="EMBL" id="AAS11644.1"/>
    </source>
</evidence>
<gene>
    <name evidence="1" type="ordered locus">TDE_1155</name>
</gene>
<dbReference type="HOGENOM" id="CLU_2319269_0_0_12"/>
<dbReference type="OrthoDB" id="9429677at2"/>
<dbReference type="Proteomes" id="UP000008212">
    <property type="component" value="Chromosome"/>
</dbReference>
<sequence>MSNETDTRNKINEIMEAMEDLLLYKNRLYGNSALNPKQIFYKGDAVNSILIRLDDKLGRIMANTDEKPRINDVADIIGYCTLLLISMGVDKADIDNLRD</sequence>
<evidence type="ECO:0008006" key="3">
    <source>
        <dbReference type="Google" id="ProtNLM"/>
    </source>
</evidence>
<dbReference type="KEGG" id="tde:TDE_1155"/>
<dbReference type="EMBL" id="AE017226">
    <property type="protein sequence ID" value="AAS11644.1"/>
    <property type="molecule type" value="Genomic_DNA"/>
</dbReference>
<dbReference type="AlphaFoldDB" id="Q73NJ7"/>
<accession>Q73NJ7</accession>
<organism evidence="1 2">
    <name type="scientific">Treponema denticola (strain ATCC 35405 / DSM 14222 / CIP 103919 / JCM 8153 / KCTC 15104)</name>
    <dbReference type="NCBI Taxonomy" id="243275"/>
    <lineage>
        <taxon>Bacteria</taxon>
        <taxon>Pseudomonadati</taxon>
        <taxon>Spirochaetota</taxon>
        <taxon>Spirochaetia</taxon>
        <taxon>Spirochaetales</taxon>
        <taxon>Treponemataceae</taxon>
        <taxon>Treponema</taxon>
    </lineage>
</organism>